<organism evidence="1">
    <name type="scientific">Arundo donax</name>
    <name type="common">Giant reed</name>
    <name type="synonym">Donax arundinaceus</name>
    <dbReference type="NCBI Taxonomy" id="35708"/>
    <lineage>
        <taxon>Eukaryota</taxon>
        <taxon>Viridiplantae</taxon>
        <taxon>Streptophyta</taxon>
        <taxon>Embryophyta</taxon>
        <taxon>Tracheophyta</taxon>
        <taxon>Spermatophyta</taxon>
        <taxon>Magnoliopsida</taxon>
        <taxon>Liliopsida</taxon>
        <taxon>Poales</taxon>
        <taxon>Poaceae</taxon>
        <taxon>PACMAD clade</taxon>
        <taxon>Arundinoideae</taxon>
        <taxon>Arundineae</taxon>
        <taxon>Arundo</taxon>
    </lineage>
</organism>
<dbReference type="AlphaFoldDB" id="A0A0A9H3Z8"/>
<dbReference type="EMBL" id="GBRH01167382">
    <property type="protein sequence ID" value="JAE30514.1"/>
    <property type="molecule type" value="Transcribed_RNA"/>
</dbReference>
<sequence length="56" mass="6400">MKQSRTQRVGFMKGILLYIRCCCTMPLYTASGARHRVSQQHQETVGMGQQQRIITA</sequence>
<name>A0A0A9H3Z8_ARUDO</name>
<proteinExistence type="predicted"/>
<evidence type="ECO:0000313" key="1">
    <source>
        <dbReference type="EMBL" id="JAE30514.1"/>
    </source>
</evidence>
<reference evidence="1" key="1">
    <citation type="submission" date="2014-09" db="EMBL/GenBank/DDBJ databases">
        <authorList>
            <person name="Magalhaes I.L.F."/>
            <person name="Oliveira U."/>
            <person name="Santos F.R."/>
            <person name="Vidigal T.H.D.A."/>
            <person name="Brescovit A.D."/>
            <person name="Santos A.J."/>
        </authorList>
    </citation>
    <scope>NUCLEOTIDE SEQUENCE</scope>
    <source>
        <tissue evidence="1">Shoot tissue taken approximately 20 cm above the soil surface</tissue>
    </source>
</reference>
<protein>
    <submittedName>
        <fullName evidence="1">Uncharacterized protein</fullName>
    </submittedName>
</protein>
<accession>A0A0A9H3Z8</accession>
<reference evidence="1" key="2">
    <citation type="journal article" date="2015" name="Data Brief">
        <title>Shoot transcriptome of the giant reed, Arundo donax.</title>
        <authorList>
            <person name="Barrero R.A."/>
            <person name="Guerrero F.D."/>
            <person name="Moolhuijzen P."/>
            <person name="Goolsby J.A."/>
            <person name="Tidwell J."/>
            <person name="Bellgard S.E."/>
            <person name="Bellgard M.I."/>
        </authorList>
    </citation>
    <scope>NUCLEOTIDE SEQUENCE</scope>
    <source>
        <tissue evidence="1">Shoot tissue taken approximately 20 cm above the soil surface</tissue>
    </source>
</reference>